<dbReference type="AlphaFoldDB" id="A0AAV4Y000"/>
<proteinExistence type="predicted"/>
<comment type="caution">
    <text evidence="2">The sequence shown here is derived from an EMBL/GenBank/DDBJ whole genome shotgun (WGS) entry which is preliminary data.</text>
</comment>
<gene>
    <name evidence="2" type="ORF">CEXT_610251</name>
</gene>
<evidence type="ECO:0000256" key="1">
    <source>
        <dbReference type="SAM" id="MobiDB-lite"/>
    </source>
</evidence>
<feature type="region of interest" description="Disordered" evidence="1">
    <location>
        <begin position="1"/>
        <end position="26"/>
    </location>
</feature>
<keyword evidence="3" id="KW-1185">Reference proteome</keyword>
<dbReference type="Proteomes" id="UP001054945">
    <property type="component" value="Unassembled WGS sequence"/>
</dbReference>
<accession>A0AAV4Y000</accession>
<evidence type="ECO:0000313" key="3">
    <source>
        <dbReference type="Proteomes" id="UP001054945"/>
    </source>
</evidence>
<sequence>MPMTKRKKTNGIGIGTKKGTDSSQNQGATYFSIKKYAQSSRSPVKSEDGSPDLGMRMVVELFQSSGINLNWMQQLNILVRTVSRGSSDLSDYKLIALGQVPCFHTTGRQSLPQPRTRGD</sequence>
<name>A0AAV4Y000_CAEEX</name>
<evidence type="ECO:0000313" key="2">
    <source>
        <dbReference type="EMBL" id="GIZ00483.1"/>
    </source>
</evidence>
<organism evidence="2 3">
    <name type="scientific">Caerostris extrusa</name>
    <name type="common">Bark spider</name>
    <name type="synonym">Caerostris bankana</name>
    <dbReference type="NCBI Taxonomy" id="172846"/>
    <lineage>
        <taxon>Eukaryota</taxon>
        <taxon>Metazoa</taxon>
        <taxon>Ecdysozoa</taxon>
        <taxon>Arthropoda</taxon>
        <taxon>Chelicerata</taxon>
        <taxon>Arachnida</taxon>
        <taxon>Araneae</taxon>
        <taxon>Araneomorphae</taxon>
        <taxon>Entelegynae</taxon>
        <taxon>Araneoidea</taxon>
        <taxon>Araneidae</taxon>
        <taxon>Caerostris</taxon>
    </lineage>
</organism>
<protein>
    <submittedName>
        <fullName evidence="2">Uncharacterized protein</fullName>
    </submittedName>
</protein>
<reference evidence="2 3" key="1">
    <citation type="submission" date="2021-06" db="EMBL/GenBank/DDBJ databases">
        <title>Caerostris extrusa draft genome.</title>
        <authorList>
            <person name="Kono N."/>
            <person name="Arakawa K."/>
        </authorList>
    </citation>
    <scope>NUCLEOTIDE SEQUENCE [LARGE SCALE GENOMIC DNA]</scope>
</reference>
<dbReference type="EMBL" id="BPLR01018543">
    <property type="protein sequence ID" value="GIZ00483.1"/>
    <property type="molecule type" value="Genomic_DNA"/>
</dbReference>